<dbReference type="CDD" id="cd14686">
    <property type="entry name" value="bZIP"/>
    <property type="match status" value="1"/>
</dbReference>
<dbReference type="InParanoid" id="G5ADL6"/>
<keyword evidence="3" id="KW-1185">Reference proteome</keyword>
<dbReference type="GeneID" id="20652557"/>
<evidence type="ECO:0000256" key="1">
    <source>
        <dbReference type="SAM" id="Coils"/>
    </source>
</evidence>
<dbReference type="SMR" id="G5ADL6"/>
<dbReference type="RefSeq" id="XP_009538166.1">
    <property type="nucleotide sequence ID" value="XM_009539871.1"/>
</dbReference>
<evidence type="ECO:0008006" key="4">
    <source>
        <dbReference type="Google" id="ProtNLM"/>
    </source>
</evidence>
<reference evidence="2 3" key="1">
    <citation type="journal article" date="2006" name="Science">
        <title>Phytophthora genome sequences uncover evolutionary origins and mechanisms of pathogenesis.</title>
        <authorList>
            <person name="Tyler B.M."/>
            <person name="Tripathy S."/>
            <person name="Zhang X."/>
            <person name="Dehal P."/>
            <person name="Jiang R.H."/>
            <person name="Aerts A."/>
            <person name="Arredondo F.D."/>
            <person name="Baxter L."/>
            <person name="Bensasson D."/>
            <person name="Beynon J.L."/>
            <person name="Chapman J."/>
            <person name="Damasceno C.M."/>
            <person name="Dorrance A.E."/>
            <person name="Dou D."/>
            <person name="Dickerman A.W."/>
            <person name="Dubchak I.L."/>
            <person name="Garbelotto M."/>
            <person name="Gijzen M."/>
            <person name="Gordon S.G."/>
            <person name="Govers F."/>
            <person name="Grunwald N.J."/>
            <person name="Huang W."/>
            <person name="Ivors K.L."/>
            <person name="Jones R.W."/>
            <person name="Kamoun S."/>
            <person name="Krampis K."/>
            <person name="Lamour K.H."/>
            <person name="Lee M.K."/>
            <person name="McDonald W.H."/>
            <person name="Medina M."/>
            <person name="Meijer H.J."/>
            <person name="Nordberg E.K."/>
            <person name="Maclean D.J."/>
            <person name="Ospina-Giraldo M.D."/>
            <person name="Morris P.F."/>
            <person name="Phuntumart V."/>
            <person name="Putnam N.H."/>
            <person name="Rash S."/>
            <person name="Rose J.K."/>
            <person name="Sakihama Y."/>
            <person name="Salamov A.A."/>
            <person name="Savidor A."/>
            <person name="Scheuring C.F."/>
            <person name="Smith B.M."/>
            <person name="Sobral B.W."/>
            <person name="Terry A."/>
            <person name="Torto-Alalibo T.A."/>
            <person name="Win J."/>
            <person name="Xu Z."/>
            <person name="Zhang H."/>
            <person name="Grigoriev I.V."/>
            <person name="Rokhsar D.S."/>
            <person name="Boore J.L."/>
        </authorList>
    </citation>
    <scope>NUCLEOTIDE SEQUENCE [LARGE SCALE GENOMIC DNA]</scope>
    <source>
        <strain evidence="2 3">P6497</strain>
    </source>
</reference>
<evidence type="ECO:0000313" key="2">
    <source>
        <dbReference type="EMBL" id="EGZ06269.1"/>
    </source>
</evidence>
<dbReference type="OMA" id="HRREDLM"/>
<accession>G5ADL6</accession>
<name>G5ADL6_PHYSP</name>
<dbReference type="KEGG" id="psoj:PHYSODRAFT_437305"/>
<feature type="non-terminal residue" evidence="2">
    <location>
        <position position="239"/>
    </location>
</feature>
<sequence>RERRRLTQIRYRQKLKDHADTLEQQVQALRQEVQKLEFQHQTISPRIIAEATPWSVVADYFRMFRFAMTAYIPISERCNAPGYKTLHESHTHREFLQRVMAPDVIAGDERGLDAVLEYWRFISLSQPSYEVRATNVEQGPEGYIVAKTKSKVVVCEKMLRHAFPKLEKLERGRGLADKLLGQRFEASGATVFGWDNEKGRVLSVSSESDLMTPMLRLLGNAEDLALVFEGACLTLDGRL</sequence>
<dbReference type="Proteomes" id="UP000002640">
    <property type="component" value="Unassembled WGS sequence"/>
</dbReference>
<keyword evidence="1" id="KW-0175">Coiled coil</keyword>
<gene>
    <name evidence="2" type="ORF">PHYSODRAFT_437305</name>
</gene>
<organism evidence="2 3">
    <name type="scientific">Phytophthora sojae (strain P6497)</name>
    <name type="common">Soybean stem and root rot agent</name>
    <name type="synonym">Phytophthora megasperma f. sp. glycines</name>
    <dbReference type="NCBI Taxonomy" id="1094619"/>
    <lineage>
        <taxon>Eukaryota</taxon>
        <taxon>Sar</taxon>
        <taxon>Stramenopiles</taxon>
        <taxon>Oomycota</taxon>
        <taxon>Peronosporomycetes</taxon>
        <taxon>Peronosporales</taxon>
        <taxon>Peronosporaceae</taxon>
        <taxon>Phytophthora</taxon>
    </lineage>
</organism>
<protein>
    <recommendedName>
        <fullName evidence="4">BZIP domain-containing protein</fullName>
    </recommendedName>
</protein>
<feature type="coiled-coil region" evidence="1">
    <location>
        <begin position="12"/>
        <end position="39"/>
    </location>
</feature>
<dbReference type="AlphaFoldDB" id="G5ADL6"/>
<evidence type="ECO:0000313" key="3">
    <source>
        <dbReference type="Proteomes" id="UP000002640"/>
    </source>
</evidence>
<feature type="non-terminal residue" evidence="2">
    <location>
        <position position="1"/>
    </location>
</feature>
<proteinExistence type="predicted"/>
<dbReference type="EMBL" id="JH159164">
    <property type="protein sequence ID" value="EGZ06269.1"/>
    <property type="molecule type" value="Genomic_DNA"/>
</dbReference>